<feature type="transmembrane region" description="Helical" evidence="8">
    <location>
        <begin position="214"/>
        <end position="233"/>
    </location>
</feature>
<dbReference type="PANTHER" id="PTHR33908:SF11">
    <property type="entry name" value="MEMBRANE PROTEIN"/>
    <property type="match status" value="1"/>
</dbReference>
<feature type="transmembrane region" description="Helical" evidence="8">
    <location>
        <begin position="90"/>
        <end position="116"/>
    </location>
</feature>
<keyword evidence="2" id="KW-1003">Cell membrane</keyword>
<dbReference type="GO" id="GO:0016757">
    <property type="term" value="F:glycosyltransferase activity"/>
    <property type="evidence" value="ECO:0007669"/>
    <property type="project" value="UniProtKB-KW"/>
</dbReference>
<evidence type="ECO:0000256" key="1">
    <source>
        <dbReference type="ARBA" id="ARBA00004651"/>
    </source>
</evidence>
<feature type="transmembrane region" description="Helical" evidence="8">
    <location>
        <begin position="128"/>
        <end position="147"/>
    </location>
</feature>
<keyword evidence="6 8" id="KW-1133">Transmembrane helix</keyword>
<feature type="domain" description="Glycosyltransferase RgtA/B/C/D-like" evidence="9">
    <location>
        <begin position="77"/>
        <end position="226"/>
    </location>
</feature>
<keyword evidence="7 8" id="KW-0472">Membrane</keyword>
<comment type="caution">
    <text evidence="10">The sequence shown here is derived from an EMBL/GenBank/DDBJ whole genome shotgun (WGS) entry which is preliminary data.</text>
</comment>
<keyword evidence="11" id="KW-1185">Reference proteome</keyword>
<keyword evidence="4 10" id="KW-0808">Transferase</keyword>
<evidence type="ECO:0000256" key="6">
    <source>
        <dbReference type="ARBA" id="ARBA00022989"/>
    </source>
</evidence>
<evidence type="ECO:0000256" key="2">
    <source>
        <dbReference type="ARBA" id="ARBA00022475"/>
    </source>
</evidence>
<keyword evidence="5 8" id="KW-0812">Transmembrane</keyword>
<evidence type="ECO:0000259" key="9">
    <source>
        <dbReference type="Pfam" id="PF13231"/>
    </source>
</evidence>
<evidence type="ECO:0000313" key="10">
    <source>
        <dbReference type="EMBL" id="MCJ2180471.1"/>
    </source>
</evidence>
<name>A0ABT0B5X2_9SPHN</name>
<evidence type="ECO:0000256" key="7">
    <source>
        <dbReference type="ARBA" id="ARBA00023136"/>
    </source>
</evidence>
<dbReference type="InterPro" id="IPR038731">
    <property type="entry name" value="RgtA/B/C-like"/>
</dbReference>
<feature type="transmembrane region" description="Helical" evidence="8">
    <location>
        <begin position="28"/>
        <end position="46"/>
    </location>
</feature>
<evidence type="ECO:0000256" key="3">
    <source>
        <dbReference type="ARBA" id="ARBA00022676"/>
    </source>
</evidence>
<sequence length="368" mass="40005">MSADILHFPTRPSRLALRLEWFGTERSLLLMIWALYFALRVAALLAEASPSPEADWHFAQAASPAAGHGDGGVPEAPGWKVALSLVFAQFGASAVTVGLFNLACTMLSGLLTLALGRRLFRNEAAARAGLLLLAILPGAIARVPLALPETFLTTLLLAGSWAIVTRTSRWQLVGAGLILGFAALVNPLSVFIVPLLFAVDWLTRKDGWRAFPPVLGECLLVLAICVLMLLPWVQRSHDLLTQWSLKLPVGLPGMASFKEAVSGPGLANPIWRAAFHADLAYCAVLMLGFIAAFPVMLIRRRRDGQRWAGWWLLPYAAALWPVLAFFVRPGPPLLLHPVMPLVCASAGWLGVMVWQSMAERGRPRPTLH</sequence>
<dbReference type="EMBL" id="JALHLE010000035">
    <property type="protein sequence ID" value="MCJ2180471.1"/>
    <property type="molecule type" value="Genomic_DNA"/>
</dbReference>
<evidence type="ECO:0000256" key="5">
    <source>
        <dbReference type="ARBA" id="ARBA00022692"/>
    </source>
</evidence>
<evidence type="ECO:0000256" key="4">
    <source>
        <dbReference type="ARBA" id="ARBA00022679"/>
    </source>
</evidence>
<feature type="transmembrane region" description="Helical" evidence="8">
    <location>
        <begin position="333"/>
        <end position="354"/>
    </location>
</feature>
<accession>A0ABT0B5X2</accession>
<dbReference type="PANTHER" id="PTHR33908">
    <property type="entry name" value="MANNOSYLTRANSFERASE YKCB-RELATED"/>
    <property type="match status" value="1"/>
</dbReference>
<proteinExistence type="predicted"/>
<feature type="transmembrane region" description="Helical" evidence="8">
    <location>
        <begin position="310"/>
        <end position="327"/>
    </location>
</feature>
<comment type="subcellular location">
    <subcellularLocation>
        <location evidence="1">Cell membrane</location>
        <topology evidence="1">Multi-pass membrane protein</topology>
    </subcellularLocation>
</comment>
<dbReference type="RefSeq" id="WP_243995892.1">
    <property type="nucleotide sequence ID" value="NZ_JALHLE010000035.1"/>
</dbReference>
<feature type="transmembrane region" description="Helical" evidence="8">
    <location>
        <begin position="177"/>
        <end position="202"/>
    </location>
</feature>
<dbReference type="Proteomes" id="UP001162880">
    <property type="component" value="Unassembled WGS sequence"/>
</dbReference>
<protein>
    <submittedName>
        <fullName evidence="10">Glycosyltransferase family 39 protein</fullName>
        <ecNumber evidence="10">2.4.-.-</ecNumber>
    </submittedName>
</protein>
<dbReference type="Pfam" id="PF13231">
    <property type="entry name" value="PMT_2"/>
    <property type="match status" value="1"/>
</dbReference>
<feature type="transmembrane region" description="Helical" evidence="8">
    <location>
        <begin position="278"/>
        <end position="298"/>
    </location>
</feature>
<dbReference type="EC" id="2.4.-.-" evidence="10"/>
<gene>
    <name evidence="10" type="ORF">MTR64_18010</name>
</gene>
<keyword evidence="3 10" id="KW-0328">Glycosyltransferase</keyword>
<evidence type="ECO:0000256" key="8">
    <source>
        <dbReference type="SAM" id="Phobius"/>
    </source>
</evidence>
<reference evidence="10" key="1">
    <citation type="submission" date="2022-03" db="EMBL/GenBank/DDBJ databases">
        <title>Identification of a novel bacterium isolated from mangrove sediments.</title>
        <authorList>
            <person name="Pan X."/>
        </authorList>
    </citation>
    <scope>NUCLEOTIDE SEQUENCE</scope>
    <source>
        <strain evidence="10">B2580</strain>
    </source>
</reference>
<organism evidence="10 11">
    <name type="scientific">Novosphingobium album</name>
    <name type="common">ex Hu et al. 2023</name>
    <dbReference type="NCBI Taxonomy" id="2930093"/>
    <lineage>
        <taxon>Bacteria</taxon>
        <taxon>Pseudomonadati</taxon>
        <taxon>Pseudomonadota</taxon>
        <taxon>Alphaproteobacteria</taxon>
        <taxon>Sphingomonadales</taxon>
        <taxon>Sphingomonadaceae</taxon>
        <taxon>Novosphingobium</taxon>
    </lineage>
</organism>
<evidence type="ECO:0000313" key="11">
    <source>
        <dbReference type="Proteomes" id="UP001162880"/>
    </source>
</evidence>
<dbReference type="InterPro" id="IPR050297">
    <property type="entry name" value="LipidA_mod_glycosyltrf_83"/>
</dbReference>